<gene>
    <name evidence="2" type="ORF">HTZ77_10870</name>
</gene>
<feature type="transmembrane region" description="Helical" evidence="1">
    <location>
        <begin position="52"/>
        <end position="72"/>
    </location>
</feature>
<protein>
    <recommendedName>
        <fullName evidence="4">DUF3159 domain-containing protein</fullName>
    </recommendedName>
</protein>
<dbReference type="EMBL" id="JABWGN010000004">
    <property type="protein sequence ID" value="NUW31926.1"/>
    <property type="molecule type" value="Genomic_DNA"/>
</dbReference>
<evidence type="ECO:0000313" key="2">
    <source>
        <dbReference type="EMBL" id="NUW31926.1"/>
    </source>
</evidence>
<feature type="transmembrane region" description="Helical" evidence="1">
    <location>
        <begin position="78"/>
        <end position="100"/>
    </location>
</feature>
<feature type="transmembrane region" description="Helical" evidence="1">
    <location>
        <begin position="153"/>
        <end position="174"/>
    </location>
</feature>
<keyword evidence="3" id="KW-1185">Reference proteome</keyword>
<feature type="transmembrane region" description="Helical" evidence="1">
    <location>
        <begin position="128"/>
        <end position="147"/>
    </location>
</feature>
<dbReference type="RefSeq" id="WP_175589384.1">
    <property type="nucleotide sequence ID" value="NZ_JABWGN010000004.1"/>
</dbReference>
<keyword evidence="1" id="KW-0472">Membrane</keyword>
<sequence>MLKYYGRTFLPWIALAIVSGFDARTGAITGLAAALVLLALDRLRSGIAWDALILETSTAVYMALLTALSFAAPGSPVLGYGASLAIAWLAVTAWGTLAAGRPFTEGIARRQVDAHIAATERFRQINVVITRAWAVGFTITAIALAGVQHWAPQAVAVLVACKVAGFTLPAVFTARYTARARERAAAAAATRPSL</sequence>
<evidence type="ECO:0000313" key="3">
    <source>
        <dbReference type="Proteomes" id="UP000586042"/>
    </source>
</evidence>
<comment type="caution">
    <text evidence="2">The sequence shown here is derived from an EMBL/GenBank/DDBJ whole genome shotgun (WGS) entry which is preliminary data.</text>
</comment>
<name>A0A7Y6I5P1_9ACTN</name>
<proteinExistence type="predicted"/>
<accession>A0A7Y6I5P1</accession>
<keyword evidence="1" id="KW-1133">Transmembrane helix</keyword>
<dbReference type="AlphaFoldDB" id="A0A7Y6I5P1"/>
<organism evidence="2 3">
    <name type="scientific">Nonomuraea montanisoli</name>
    <dbReference type="NCBI Taxonomy" id="2741721"/>
    <lineage>
        <taxon>Bacteria</taxon>
        <taxon>Bacillati</taxon>
        <taxon>Actinomycetota</taxon>
        <taxon>Actinomycetes</taxon>
        <taxon>Streptosporangiales</taxon>
        <taxon>Streptosporangiaceae</taxon>
        <taxon>Nonomuraea</taxon>
    </lineage>
</organism>
<keyword evidence="1" id="KW-0812">Transmembrane</keyword>
<reference evidence="2 3" key="1">
    <citation type="submission" date="2020-06" db="EMBL/GenBank/DDBJ databases">
        <title>Nonomuraea sp. SMC257, a novel actinomycete isolated from soil.</title>
        <authorList>
            <person name="Chanama M."/>
        </authorList>
    </citation>
    <scope>NUCLEOTIDE SEQUENCE [LARGE SCALE GENOMIC DNA]</scope>
    <source>
        <strain evidence="2 3">SMC257</strain>
    </source>
</reference>
<dbReference type="Proteomes" id="UP000586042">
    <property type="component" value="Unassembled WGS sequence"/>
</dbReference>
<feature type="transmembrane region" description="Helical" evidence="1">
    <location>
        <begin position="12"/>
        <end position="40"/>
    </location>
</feature>
<evidence type="ECO:0000256" key="1">
    <source>
        <dbReference type="SAM" id="Phobius"/>
    </source>
</evidence>
<evidence type="ECO:0008006" key="4">
    <source>
        <dbReference type="Google" id="ProtNLM"/>
    </source>
</evidence>